<sequence length="191" mass="20943">MYALEQKILAEGIVLSEEVLKVDSFLNHQIDPVMMQQIGQEFARLFKDAGITKIITIEASGIAPAVMAGLELGVPVIFARKYQSLTLKDDLYRSKVFSFTKQVESTIAISKKHINAADKVLVIDDFLANGQAALGLADLIHQAEAEVIGIGIVIEKSFQPGRQVLLDKGYRVESLARVKSLANGTVEFVRD</sequence>
<comment type="subunit">
    <text evidence="5">Homodimer.</text>
</comment>
<feature type="binding site" evidence="5">
    <location>
        <position position="20"/>
    </location>
    <ligand>
        <name>xanthine</name>
        <dbReference type="ChEBI" id="CHEBI:17712"/>
    </ligand>
</feature>
<dbReference type="Pfam" id="PF00156">
    <property type="entry name" value="Pribosyltran"/>
    <property type="match status" value="1"/>
</dbReference>
<reference evidence="8 9" key="1">
    <citation type="submission" date="2019-02" db="EMBL/GenBank/DDBJ databases">
        <title>The Batch Genome Submission of Acinetobacter spp. strains.</title>
        <authorList>
            <person name="Qin J."/>
            <person name="Hu Y."/>
            <person name="Ye H."/>
            <person name="Wei L."/>
            <person name="Feng Y."/>
            <person name="Zong Z."/>
        </authorList>
    </citation>
    <scope>NUCLEOTIDE SEQUENCE [LARGE SCALE GENOMIC DNA]</scope>
    <source>
        <strain evidence="8 9">WCHABo060081</strain>
    </source>
</reference>
<dbReference type="Proteomes" id="UP000293483">
    <property type="component" value="Unassembled WGS sequence"/>
</dbReference>
<dbReference type="InterPro" id="IPR029057">
    <property type="entry name" value="PRTase-like"/>
</dbReference>
<evidence type="ECO:0000313" key="9">
    <source>
        <dbReference type="Proteomes" id="UP000293483"/>
    </source>
</evidence>
<comment type="catalytic activity">
    <reaction evidence="5">
        <text>XMP + diphosphate = xanthine + 5-phospho-alpha-D-ribose 1-diphosphate</text>
        <dbReference type="Rhea" id="RHEA:10800"/>
        <dbReference type="ChEBI" id="CHEBI:17712"/>
        <dbReference type="ChEBI" id="CHEBI:33019"/>
        <dbReference type="ChEBI" id="CHEBI:57464"/>
        <dbReference type="ChEBI" id="CHEBI:58017"/>
        <dbReference type="EC" id="2.4.2.22"/>
    </reaction>
</comment>
<dbReference type="GO" id="GO:0000310">
    <property type="term" value="F:xanthine phosphoribosyltransferase activity"/>
    <property type="evidence" value="ECO:0007669"/>
    <property type="project" value="UniProtKB-UniRule"/>
</dbReference>
<accession>A0A4Q7B1Z2</accession>
<dbReference type="GO" id="GO:0046110">
    <property type="term" value="P:xanthine metabolic process"/>
    <property type="evidence" value="ECO:0007669"/>
    <property type="project" value="UniProtKB-UniRule"/>
</dbReference>
<dbReference type="EMBL" id="SGSU01000002">
    <property type="protein sequence ID" value="RZG69166.1"/>
    <property type="molecule type" value="Genomic_DNA"/>
</dbReference>
<keyword evidence="1 5" id="KW-0963">Cytoplasm</keyword>
<feature type="binding site" evidence="5">
    <location>
        <position position="27"/>
    </location>
    <ligand>
        <name>xanthine</name>
        <dbReference type="ChEBI" id="CHEBI:17712"/>
    </ligand>
</feature>
<evidence type="ECO:0000259" key="7">
    <source>
        <dbReference type="Pfam" id="PF00156"/>
    </source>
</evidence>
<name>A0A4Q7B1Z2_9GAMM</name>
<dbReference type="RefSeq" id="WP_130143881.1">
    <property type="nucleotide sequence ID" value="NZ_SGSU01000002.1"/>
</dbReference>
<evidence type="ECO:0000313" key="8">
    <source>
        <dbReference type="EMBL" id="RZG69166.1"/>
    </source>
</evidence>
<evidence type="ECO:0000256" key="3">
    <source>
        <dbReference type="ARBA" id="ARBA00022679"/>
    </source>
</evidence>
<dbReference type="GO" id="GO:0006166">
    <property type="term" value="P:purine ribonucleoside salvage"/>
    <property type="evidence" value="ECO:0007669"/>
    <property type="project" value="UniProtKB-KW"/>
</dbReference>
<proteinExistence type="inferred from homology"/>
<gene>
    <name evidence="5" type="primary">xpt</name>
    <name evidence="8" type="ORF">EXE25_01655</name>
</gene>
<comment type="caution">
    <text evidence="8">The sequence shown here is derived from an EMBL/GenBank/DDBJ whole genome shotgun (WGS) entry which is preliminary data.</text>
</comment>
<evidence type="ECO:0000256" key="4">
    <source>
        <dbReference type="ARBA" id="ARBA00022726"/>
    </source>
</evidence>
<protein>
    <recommendedName>
        <fullName evidence="5 6">Xanthine phosphoribosyltransferase</fullName>
        <shortName evidence="5">XPRTase</shortName>
        <ecNumber evidence="5 6">2.4.2.22</ecNumber>
    </recommendedName>
</protein>
<organism evidence="8 9">
    <name type="scientific">Acinetobacter bouvetii</name>
    <dbReference type="NCBI Taxonomy" id="202951"/>
    <lineage>
        <taxon>Bacteria</taxon>
        <taxon>Pseudomonadati</taxon>
        <taxon>Pseudomonadota</taxon>
        <taxon>Gammaproteobacteria</taxon>
        <taxon>Moraxellales</taxon>
        <taxon>Moraxellaceae</taxon>
        <taxon>Acinetobacter</taxon>
    </lineage>
</organism>
<dbReference type="CDD" id="cd06223">
    <property type="entry name" value="PRTases_typeI"/>
    <property type="match status" value="1"/>
</dbReference>
<evidence type="ECO:0000256" key="6">
    <source>
        <dbReference type="NCBIfam" id="TIGR01744"/>
    </source>
</evidence>
<dbReference type="InterPro" id="IPR000836">
    <property type="entry name" value="PRTase_dom"/>
</dbReference>
<feature type="binding site" evidence="5">
    <location>
        <begin position="128"/>
        <end position="132"/>
    </location>
    <ligand>
        <name>5-phospho-alpha-D-ribose 1-diphosphate</name>
        <dbReference type="ChEBI" id="CHEBI:58017"/>
    </ligand>
</feature>
<keyword evidence="3 5" id="KW-0808">Transferase</keyword>
<dbReference type="PANTHER" id="PTHR43864:SF1">
    <property type="entry name" value="XANTHINE PHOSPHORIBOSYLTRANSFERASE"/>
    <property type="match status" value="1"/>
</dbReference>
<dbReference type="GO" id="GO:0005737">
    <property type="term" value="C:cytoplasm"/>
    <property type="evidence" value="ECO:0007669"/>
    <property type="project" value="UniProtKB-SubCell"/>
</dbReference>
<dbReference type="PANTHER" id="PTHR43864">
    <property type="entry name" value="HYPOXANTHINE/GUANINE PHOSPHORIBOSYLTRANSFERASE"/>
    <property type="match status" value="1"/>
</dbReference>
<dbReference type="AlphaFoldDB" id="A0A4Q7B1Z2"/>
<dbReference type="InterPro" id="IPR050118">
    <property type="entry name" value="Pur/Pyrimidine_PRTase"/>
</dbReference>
<dbReference type="Gene3D" id="3.40.50.2020">
    <property type="match status" value="1"/>
</dbReference>
<comment type="pathway">
    <text evidence="5">Purine metabolism; XMP biosynthesis via salvage pathway; XMP from xanthine: step 1/1.</text>
</comment>
<evidence type="ECO:0000256" key="1">
    <source>
        <dbReference type="ARBA" id="ARBA00022490"/>
    </source>
</evidence>
<dbReference type="GO" id="GO:0032265">
    <property type="term" value="P:XMP salvage"/>
    <property type="evidence" value="ECO:0007669"/>
    <property type="project" value="UniProtKB-UniRule"/>
</dbReference>
<dbReference type="EC" id="2.4.2.22" evidence="5 6"/>
<dbReference type="NCBIfam" id="TIGR01744">
    <property type="entry name" value="XPRTase"/>
    <property type="match status" value="1"/>
</dbReference>
<dbReference type="SUPFAM" id="SSF53271">
    <property type="entry name" value="PRTase-like"/>
    <property type="match status" value="1"/>
</dbReference>
<evidence type="ECO:0000256" key="5">
    <source>
        <dbReference type="HAMAP-Rule" id="MF_01184"/>
    </source>
</evidence>
<comment type="subcellular location">
    <subcellularLocation>
        <location evidence="5">Cytoplasm</location>
    </subcellularLocation>
</comment>
<dbReference type="NCBIfam" id="NF006671">
    <property type="entry name" value="PRK09219.1"/>
    <property type="match status" value="1"/>
</dbReference>
<dbReference type="InterPro" id="IPR010079">
    <property type="entry name" value="Xanthine_PRibTrfase"/>
</dbReference>
<feature type="domain" description="Phosphoribosyltransferase" evidence="7">
    <location>
        <begin position="45"/>
        <end position="157"/>
    </location>
</feature>
<comment type="function">
    <text evidence="5">Converts the preformed base xanthine, a product of nucleic acid breakdown, to xanthosine 5'-monophosphate (XMP), so it can be reused for RNA or DNA synthesis.</text>
</comment>
<keyword evidence="4 5" id="KW-0660">Purine salvage</keyword>
<comment type="similarity">
    <text evidence="5">Belongs to the purine/pyrimidine phosphoribosyltransferase family. Xpt subfamily.</text>
</comment>
<evidence type="ECO:0000256" key="2">
    <source>
        <dbReference type="ARBA" id="ARBA00022676"/>
    </source>
</evidence>
<feature type="binding site" evidence="5">
    <location>
        <position position="156"/>
    </location>
    <ligand>
        <name>xanthine</name>
        <dbReference type="ChEBI" id="CHEBI:17712"/>
    </ligand>
</feature>
<keyword evidence="2 5" id="KW-0328">Glycosyltransferase</keyword>
<dbReference type="HAMAP" id="MF_01184">
    <property type="entry name" value="XPRTase"/>
    <property type="match status" value="1"/>
</dbReference>
<dbReference type="UniPathway" id="UPA00602">
    <property type="reaction ID" value="UER00658"/>
</dbReference>
<dbReference type="STRING" id="202951.GCA_001485025_01148"/>